<proteinExistence type="predicted"/>
<keyword evidence="1" id="KW-0472">Membrane</keyword>
<dbReference type="InterPro" id="IPR046714">
    <property type="entry name" value="DUF6787"/>
</dbReference>
<organism evidence="3 4">
    <name type="scientific">Pontimicrobium aquaticum</name>
    <dbReference type="NCBI Taxonomy" id="2565367"/>
    <lineage>
        <taxon>Bacteria</taxon>
        <taxon>Pseudomonadati</taxon>
        <taxon>Bacteroidota</taxon>
        <taxon>Flavobacteriia</taxon>
        <taxon>Flavobacteriales</taxon>
        <taxon>Flavobacteriaceae</taxon>
        <taxon>Pontimicrobium</taxon>
    </lineage>
</organism>
<dbReference type="OrthoDB" id="1151370at2"/>
<comment type="caution">
    <text evidence="3">The sequence shown here is derived from an EMBL/GenBank/DDBJ whole genome shotgun (WGS) entry which is preliminary data.</text>
</comment>
<feature type="transmembrane region" description="Helical" evidence="1">
    <location>
        <begin position="117"/>
        <end position="150"/>
    </location>
</feature>
<name>A0A4U0EQH4_9FLAO</name>
<evidence type="ECO:0000256" key="1">
    <source>
        <dbReference type="SAM" id="Phobius"/>
    </source>
</evidence>
<dbReference type="EMBL" id="SUPL01000006">
    <property type="protein sequence ID" value="TJY33936.1"/>
    <property type="molecule type" value="Genomic_DNA"/>
</dbReference>
<feature type="domain" description="DUF6787" evidence="2">
    <location>
        <begin position="86"/>
        <end position="162"/>
    </location>
</feature>
<protein>
    <recommendedName>
        <fullName evidence="2">DUF6787 domain-containing protein</fullName>
    </recommendedName>
</protein>
<feature type="transmembrane region" description="Helical" evidence="1">
    <location>
        <begin position="46"/>
        <end position="65"/>
    </location>
</feature>
<sequence length="168" mass="20435">MENLKKRWEIQHNWQLLFPILGVVLLAYSAYKLSGIFFDRHFTNNIPYLIGLSVIFYFILLKFFLFCFKKLENKWIVAYKWEMIRIFIVFAITGTSSVFIGKPIIKILGITKENLNIFVYWFLYIIIGLIFYQILLITIGWLFGQFQFFWEFEKKMLKRFGLKRFFKD</sequence>
<evidence type="ECO:0000259" key="2">
    <source>
        <dbReference type="Pfam" id="PF20584"/>
    </source>
</evidence>
<reference evidence="3 4" key="1">
    <citation type="submission" date="2019-04" db="EMBL/GenBank/DDBJ databases">
        <title>Lacinutrix sp. nov., isolated from marine water.</title>
        <authorList>
            <person name="Kim W."/>
        </authorList>
    </citation>
    <scope>NUCLEOTIDE SEQUENCE [LARGE SCALE GENOMIC DNA]</scope>
    <source>
        <strain evidence="3 4">CAU 1491</strain>
    </source>
</reference>
<dbReference type="RefSeq" id="WP_136844214.1">
    <property type="nucleotide sequence ID" value="NZ_SUPL01000006.1"/>
</dbReference>
<feature type="transmembrane region" description="Helical" evidence="1">
    <location>
        <begin position="86"/>
        <end position="105"/>
    </location>
</feature>
<dbReference type="Proteomes" id="UP000307657">
    <property type="component" value="Unassembled WGS sequence"/>
</dbReference>
<keyword evidence="1" id="KW-0812">Transmembrane</keyword>
<evidence type="ECO:0000313" key="4">
    <source>
        <dbReference type="Proteomes" id="UP000307657"/>
    </source>
</evidence>
<gene>
    <name evidence="3" type="ORF">E5167_11470</name>
</gene>
<keyword evidence="4" id="KW-1185">Reference proteome</keyword>
<dbReference type="AlphaFoldDB" id="A0A4U0EQH4"/>
<evidence type="ECO:0000313" key="3">
    <source>
        <dbReference type="EMBL" id="TJY33936.1"/>
    </source>
</evidence>
<accession>A0A4U0EQH4</accession>
<feature type="transmembrane region" description="Helical" evidence="1">
    <location>
        <begin position="12"/>
        <end position="31"/>
    </location>
</feature>
<keyword evidence="1" id="KW-1133">Transmembrane helix</keyword>
<dbReference type="Pfam" id="PF20584">
    <property type="entry name" value="DUF6787"/>
    <property type="match status" value="1"/>
</dbReference>